<evidence type="ECO:0000313" key="2">
    <source>
        <dbReference type="EMBL" id="NVN30218.1"/>
    </source>
</evidence>
<dbReference type="RefSeq" id="WP_176623570.1">
    <property type="nucleotide sequence ID" value="NZ_JACHXV010000002.1"/>
</dbReference>
<reference evidence="2 4" key="1">
    <citation type="submission" date="2020-06" db="EMBL/GenBank/DDBJ databases">
        <title>Description of novel acetic acid bacteria.</title>
        <authorList>
            <person name="Sombolestani A."/>
        </authorList>
    </citation>
    <scope>NUCLEOTIDE SEQUENCE [LARGE SCALE GENOMIC DNA]</scope>
    <source>
        <strain evidence="2 4">LMG 26838</strain>
    </source>
</reference>
<dbReference type="InterPro" id="IPR016084">
    <property type="entry name" value="Haem_Oase-like_multi-hlx"/>
</dbReference>
<sequence length="189" mass="19953">MRALLREATRPFHARVDALGSGLDLRTRSGYGALLCAHASVLPGLETVLSAGPVPPDWSQRRRTDALLGDLKVLGLAPGTVLVPPALDDPAARLGALYVIEGSRLGNEVLRRQVIDAWPEAPVAFLAHGANAGLWQRFVAWLATFAADAAALDVAARGAGAVFELYERAFLEQLSRARENSGRGGVPAG</sequence>
<dbReference type="EMBL" id="JABXXQ010000118">
    <property type="protein sequence ID" value="NVN30218.1"/>
    <property type="molecule type" value="Genomic_DNA"/>
</dbReference>
<dbReference type="AlphaFoldDB" id="A0A839USG5"/>
<reference evidence="1 3" key="2">
    <citation type="submission" date="2020-08" db="EMBL/GenBank/DDBJ databases">
        <title>Genomic Encyclopedia of Type Strains, Phase III (KMG-III): the genomes of soil and plant-associated and newly described type strains.</title>
        <authorList>
            <person name="Whitman W."/>
        </authorList>
    </citation>
    <scope>NUCLEOTIDE SEQUENCE [LARGE SCALE GENOMIC DNA]</scope>
    <source>
        <strain evidence="1 3">CECT 8088</strain>
    </source>
</reference>
<dbReference type="Gene3D" id="1.20.910.10">
    <property type="entry name" value="Heme oxygenase-like"/>
    <property type="match status" value="1"/>
</dbReference>
<protein>
    <submittedName>
        <fullName evidence="1 2">Heme oxygenase</fullName>
    </submittedName>
</protein>
<accession>A0A839USG5</accession>
<evidence type="ECO:0000313" key="1">
    <source>
        <dbReference type="EMBL" id="MBB3172726.1"/>
    </source>
</evidence>
<name>A0A839USG5_9PROT</name>
<evidence type="ECO:0000313" key="4">
    <source>
        <dbReference type="Proteomes" id="UP000565205"/>
    </source>
</evidence>
<evidence type="ECO:0000313" key="3">
    <source>
        <dbReference type="Proteomes" id="UP000557688"/>
    </source>
</evidence>
<organism evidence="1 3">
    <name type="scientific">Endobacter medicaginis</name>
    <dbReference type="NCBI Taxonomy" id="1181271"/>
    <lineage>
        <taxon>Bacteria</taxon>
        <taxon>Pseudomonadati</taxon>
        <taxon>Pseudomonadota</taxon>
        <taxon>Alphaproteobacteria</taxon>
        <taxon>Acetobacterales</taxon>
        <taxon>Acetobacteraceae</taxon>
        <taxon>Endobacter</taxon>
    </lineage>
</organism>
<dbReference type="Proteomes" id="UP000557688">
    <property type="component" value="Unassembled WGS sequence"/>
</dbReference>
<dbReference type="CDD" id="cd19166">
    <property type="entry name" value="HemeO-bac"/>
    <property type="match status" value="1"/>
</dbReference>
<keyword evidence="3" id="KW-1185">Reference proteome</keyword>
<proteinExistence type="predicted"/>
<dbReference type="SUPFAM" id="SSF48613">
    <property type="entry name" value="Heme oxygenase-like"/>
    <property type="match status" value="1"/>
</dbReference>
<dbReference type="Proteomes" id="UP000565205">
    <property type="component" value="Unassembled WGS sequence"/>
</dbReference>
<dbReference type="EMBL" id="JACHXV010000002">
    <property type="protein sequence ID" value="MBB3172726.1"/>
    <property type="molecule type" value="Genomic_DNA"/>
</dbReference>
<comment type="caution">
    <text evidence="1">The sequence shown here is derived from an EMBL/GenBank/DDBJ whole genome shotgun (WGS) entry which is preliminary data.</text>
</comment>
<gene>
    <name evidence="1" type="ORF">FHR90_000540</name>
    <name evidence="2" type="ORF">HUK83_07715</name>
</gene>